<evidence type="ECO:0000313" key="3">
    <source>
        <dbReference type="EMBL" id="QUH27527.1"/>
    </source>
</evidence>
<evidence type="ECO:0000259" key="2">
    <source>
        <dbReference type="SMART" id="SM00899"/>
    </source>
</evidence>
<dbReference type="Pfam" id="PF04023">
    <property type="entry name" value="FeoA"/>
    <property type="match status" value="1"/>
</dbReference>
<keyword evidence="1" id="KW-0408">Iron</keyword>
<dbReference type="KEGG" id="vgu:HYG85_00770"/>
<dbReference type="InterPro" id="IPR038157">
    <property type="entry name" value="FeoA_core_dom"/>
</dbReference>
<gene>
    <name evidence="3" type="ORF">HYG85_00770</name>
</gene>
<sequence>MTLDKAENKQMFIVNDIVQEQRMKKRLQDMGLTKGTRIKVLSNNTGGSFILNIRGSRVVIGKTVAEKIHVQPSEHEAYDIKAVGNAC</sequence>
<dbReference type="PANTHER" id="PTHR43151">
    <property type="entry name" value="FEOA FAMILY PROTEIN"/>
    <property type="match status" value="1"/>
</dbReference>
<dbReference type="EMBL" id="CP058561">
    <property type="protein sequence ID" value="QUH27527.1"/>
    <property type="molecule type" value="Genomic_DNA"/>
</dbReference>
<dbReference type="OrthoDB" id="5984at2"/>
<evidence type="ECO:0000313" key="4">
    <source>
        <dbReference type="Proteomes" id="UP000677305"/>
    </source>
</evidence>
<dbReference type="Proteomes" id="UP000677305">
    <property type="component" value="Chromosome"/>
</dbReference>
<keyword evidence="4" id="KW-1185">Reference proteome</keyword>
<dbReference type="InterPro" id="IPR053184">
    <property type="entry name" value="FeoA-like"/>
</dbReference>
<name>A0A8J8M6Y3_9FIRM</name>
<dbReference type="SUPFAM" id="SSF50037">
    <property type="entry name" value="C-terminal domain of transcriptional repressors"/>
    <property type="match status" value="1"/>
</dbReference>
<dbReference type="InterPro" id="IPR008988">
    <property type="entry name" value="Transcriptional_repressor_C"/>
</dbReference>
<organism evidence="3 4">
    <name type="scientific">Vallitalea guaymasensis</name>
    <dbReference type="NCBI Taxonomy" id="1185412"/>
    <lineage>
        <taxon>Bacteria</taxon>
        <taxon>Bacillati</taxon>
        <taxon>Bacillota</taxon>
        <taxon>Clostridia</taxon>
        <taxon>Lachnospirales</taxon>
        <taxon>Vallitaleaceae</taxon>
        <taxon>Vallitalea</taxon>
    </lineage>
</organism>
<feature type="domain" description="Ferrous iron transporter FeoA-like" evidence="2">
    <location>
        <begin position="1"/>
        <end position="72"/>
    </location>
</feature>
<dbReference type="RefSeq" id="WP_113674650.1">
    <property type="nucleotide sequence ID" value="NZ_CAJXUH010000004.1"/>
</dbReference>
<dbReference type="AlphaFoldDB" id="A0A8J8M6Y3"/>
<proteinExistence type="predicted"/>
<protein>
    <submittedName>
        <fullName evidence="3">Ferrous iron transport protein A</fullName>
    </submittedName>
</protein>
<dbReference type="InterPro" id="IPR007167">
    <property type="entry name" value="Fe-transptr_FeoA-like"/>
</dbReference>
<dbReference type="GO" id="GO:0046914">
    <property type="term" value="F:transition metal ion binding"/>
    <property type="evidence" value="ECO:0007669"/>
    <property type="project" value="InterPro"/>
</dbReference>
<evidence type="ECO:0000256" key="1">
    <source>
        <dbReference type="ARBA" id="ARBA00023004"/>
    </source>
</evidence>
<dbReference type="Gene3D" id="2.30.30.90">
    <property type="match status" value="1"/>
</dbReference>
<dbReference type="SMART" id="SM00899">
    <property type="entry name" value="FeoA"/>
    <property type="match status" value="1"/>
</dbReference>
<dbReference type="PANTHER" id="PTHR43151:SF1">
    <property type="entry name" value="SSR2333 PROTEIN"/>
    <property type="match status" value="1"/>
</dbReference>
<accession>A0A8J8M6Y3</accession>
<reference evidence="3 4" key="1">
    <citation type="submission" date="2020-07" db="EMBL/GenBank/DDBJ databases">
        <title>Vallitalea guaymasensis genome.</title>
        <authorList>
            <person name="Postec A."/>
        </authorList>
    </citation>
    <scope>NUCLEOTIDE SEQUENCE [LARGE SCALE GENOMIC DNA]</scope>
    <source>
        <strain evidence="3 4">Ra1766G1</strain>
    </source>
</reference>